<dbReference type="eggNOG" id="KOG1874">
    <property type="taxonomic scope" value="Eukaryota"/>
</dbReference>
<feature type="domain" description="VHS" evidence="4">
    <location>
        <begin position="1434"/>
        <end position="1547"/>
    </location>
</feature>
<feature type="compositionally biased region" description="Polar residues" evidence="3">
    <location>
        <begin position="1702"/>
        <end position="1712"/>
    </location>
</feature>
<evidence type="ECO:0000256" key="1">
    <source>
        <dbReference type="ARBA" id="ARBA00047033"/>
    </source>
</evidence>
<feature type="compositionally biased region" description="Basic and acidic residues" evidence="3">
    <location>
        <begin position="1193"/>
        <end position="1208"/>
    </location>
</feature>
<dbReference type="InterPro" id="IPR002014">
    <property type="entry name" value="VHS_dom"/>
</dbReference>
<accession>B3RYJ0</accession>
<dbReference type="GO" id="GO:0043130">
    <property type="term" value="F:ubiquitin binding"/>
    <property type="evidence" value="ECO:0007669"/>
    <property type="project" value="InterPro"/>
</dbReference>
<evidence type="ECO:0008006" key="8">
    <source>
        <dbReference type="Google" id="ProtNLM"/>
    </source>
</evidence>
<feature type="compositionally biased region" description="Basic and acidic residues" evidence="3">
    <location>
        <begin position="1234"/>
        <end position="1281"/>
    </location>
</feature>
<dbReference type="STRING" id="10228.B3RYJ0"/>
<dbReference type="InParanoid" id="B3RYJ0"/>
<evidence type="ECO:0000256" key="2">
    <source>
        <dbReference type="SAM" id="Coils"/>
    </source>
</evidence>
<comment type="subunit">
    <text evidence="1">Component of the THO subcomplex, which is composed of THOC1, THOC2, THOC3, THOC5, THOC6 and THOC7. The THO subcomplex interacts with DDX39B to form the THO-DDX39B complex which multimerizes into a 28-subunit tetrameric assembly. Component of the transcription/export (TREX) complex at least composed of ALYREF/THOC4, DDX39B, SARNP/CIP29, CHTOP and the THO subcomplex; in the complex interacts with THOC1, THOC3, THOC5, THOC7 and DDX39B. TREX seems to have a dynamic structure involving ATP-dependent remodeling. Interacts with POLDIP3 and ZC3H11A.</text>
</comment>
<dbReference type="PROSITE" id="PS51391">
    <property type="entry name" value="CID"/>
    <property type="match status" value="1"/>
</dbReference>
<dbReference type="InterPro" id="IPR006569">
    <property type="entry name" value="CID_dom"/>
</dbReference>
<dbReference type="GO" id="GO:0035091">
    <property type="term" value="F:phosphatidylinositol binding"/>
    <property type="evidence" value="ECO:0007669"/>
    <property type="project" value="InterPro"/>
</dbReference>
<keyword evidence="2" id="KW-0175">Coiled coil</keyword>
<dbReference type="PANTHER" id="PTHR21597">
    <property type="entry name" value="THO2 PROTEIN"/>
    <property type="match status" value="1"/>
</dbReference>
<evidence type="ECO:0000259" key="5">
    <source>
        <dbReference type="PROSITE" id="PS51391"/>
    </source>
</evidence>
<dbReference type="SMART" id="SM00582">
    <property type="entry name" value="RPR"/>
    <property type="match status" value="1"/>
</dbReference>
<dbReference type="PANTHER" id="PTHR21597:SF0">
    <property type="entry name" value="THO COMPLEX SUBUNIT 2"/>
    <property type="match status" value="1"/>
</dbReference>
<dbReference type="OMA" id="GHANIMF"/>
<dbReference type="InterPro" id="IPR021418">
    <property type="entry name" value="THO_THOC2_C"/>
</dbReference>
<feature type="compositionally biased region" description="Basic residues" evidence="3">
    <location>
        <begin position="1304"/>
        <end position="1314"/>
    </location>
</feature>
<dbReference type="GO" id="GO:0003729">
    <property type="term" value="F:mRNA binding"/>
    <property type="evidence" value="ECO:0000318"/>
    <property type="project" value="GO_Central"/>
</dbReference>
<dbReference type="Pfam" id="PF04818">
    <property type="entry name" value="CID"/>
    <property type="match status" value="1"/>
</dbReference>
<dbReference type="EMBL" id="DS985245">
    <property type="protein sequence ID" value="EDV24606.1"/>
    <property type="molecule type" value="Genomic_DNA"/>
</dbReference>
<dbReference type="InterPro" id="IPR008942">
    <property type="entry name" value="ENTH_VHS"/>
</dbReference>
<evidence type="ECO:0000313" key="7">
    <source>
        <dbReference type="Proteomes" id="UP000009022"/>
    </source>
</evidence>
<name>B3RYJ0_TRIAD</name>
<feature type="region of interest" description="Disordered" evidence="3">
    <location>
        <begin position="1951"/>
        <end position="1975"/>
    </location>
</feature>
<dbReference type="SUPFAM" id="SSF48464">
    <property type="entry name" value="ENTH/VHS domain"/>
    <property type="match status" value="1"/>
</dbReference>
<gene>
    <name evidence="6" type="ORF">TRIADDRAFT_56575</name>
</gene>
<feature type="region of interest" description="Disordered" evidence="3">
    <location>
        <begin position="1611"/>
        <end position="1714"/>
    </location>
</feature>
<protein>
    <recommendedName>
        <fullName evidence="8">THO complex subunit 2</fullName>
    </recommendedName>
</protein>
<dbReference type="Proteomes" id="UP000009022">
    <property type="component" value="Unassembled WGS sequence"/>
</dbReference>
<proteinExistence type="predicted"/>
<dbReference type="GO" id="GO:0000445">
    <property type="term" value="C:THO complex part of transcription export complex"/>
    <property type="evidence" value="ECO:0000318"/>
    <property type="project" value="GO_Central"/>
</dbReference>
<sequence>MASAGLWPLEQLESLQKKGLEEILAEVHQCQSPSDDFASATSPGGKDLKLLLYHLCILAVQQKINQETIISYFKEIQKIRPDLKTKLADVLFLLDLETDDREINKESNKDSNSVEELQSSRQQFIIFARSCVDIIGEAVLKQRLEFETLESLGLITSSKAFTQKYVKIKTKLFYKQQKFNLLREESEGYAKLIVELNKDINEASDAQKVLGVINSLIAEFDLDPNRVIDFILNAFEFRPQQPKFFVQLIKSYNCESSTLCSTLGFKFNCLKKDSGSISKNLYFIAAILIQEGLIAVEDLYPHLAPANDEFEKDYKQMLVQARSNAKKVNVVNPSDKGTSIEPEMTKDIEETLKNQKIGLCFALLSLYDWSHSRFIFNQLPMYSVASHQLIAVALCKILHTTIDPIYKKFAPKAANSQLYSQIKKNGGPARCDSFTDLMNDVLPICCHLGPYIYVDQILIIKLIRIGKGYLLEFASSNNQKDALWGMMLDLLNDCLIPSLSLTECNASLGEELWDMIKIYPYTTRYHLYYHWKAISYNNHKDLLKAKTKTLDSARYIMKRITKENVKPSGRQLGKLSHSNPGILFDYALSSASKQRSKHEESTTSEWLQSLATFCGLAFKKYTPEVTGLLQYITNQLKNEKSYDLPVLQEMITKMSGIEISVEITQDQLEAQFGGDTLVAEGSFFTNIRNVKKSSQRLRDALLTENLAVPLCLLLGQQREKIIFDSSNDIHIKLIGKLYDQLKYEKLNEKGNDKERNVEAYIKASESYMGELIESANSMLPASTWNDISIQLYVTFWSLSMYDIYTPTARYESEINKLTLAINSIDVENIAPSKRKKEKERLTNLMEKLRTEEKKQKEHTERVKVRLSREKDTWFPLRTSKKDLRVLCFLQTCIFPRGCFSEADAVYCAKFIFLVHSLKSPNFSTLLLFDKLFSDISYIVSCLTENEAHHYGRFLCCMLETIDKWHRSKEKYDKECSNYPGFATIIRKNETSQSDTNKSNQLEFEDYRRVCRKWHYKLTRAFASCLVSEEYIQIRNALIIMTKIVQYFPVIDNLGKALKTRLDKLQKDEKDKRPDLYALATGYAGRFLSKVSQLIPEEKFYVKEVTVKSQSSKSASSSSSSIEIAKPKASNKPSEHPTSADSNVNSTSNNDQTLVKAVATGSKKLKKEATNPDLASNKKEASVSKNSSSTSSQDSKKSKEHVKQSDGRKSKQSSPLTEEVSKRRKVQEEPSPVEVIKREKHEKGKEKEKDKSRVERKRERPPDTEIVIQKESKRHRDEEATDKVSGTPSTSSKSLRSNVETTKVHKEKSKGVKSSHKTDTAKANIRGSRSSSPASNSSSKRKEKDSYERGRSPSHNVFCFLAADSITGYYEIFRFRQIDRQMSSIAGSTLNPLIQYKSKYSTVHQQEMDESERQRDICNSYMSTLTELTNNSKPVINVLTILADENKEFATHIVRILEGRLREVNIEMKLPVLYLIDSIVKNIGGQYRELFTQNLVSNFFHVFNQANDKVKHSLCKLRNTWEGVFPPKKLKALDNKMREPDRKSPSPPKNIHVNPRFIEYRHPAPRSEFRPRPYNDFRMDRPMYDAEDGHRHPRDVYGPPHEFMGRPRGLIDDWRPPGPQHPEIFRPPRPVMDWPEQRPRFNSGPPRPYKAPRKRKEEDPRIDPHSREKRGRHRATVSTEIPKVVKPTESLKRNKNQQKKLAHNTSTQQSKVGTINKDKDEAQDIQSLLQNLIKNGILPSGESPSPISNVIPQLSLKEEDLKKNYVGVIEKLYKKKQCSMCGDRFSSDGARSDYSNHLDWHFRYNSRRNDSKRNRSRPWYFLLEDWTTCEDLDDPDKGESAALRNRNWIFNVAFSKLFEDAKMNESSDEKILESLQCNLIPNSEDQVCALCHEAFTDKFWEENDEEWHFRNAKLVDGKAYHASCYDDAIGNPLLDVDSNSITKKLNEDTNADDIYDDKTQCKEGNKTGSLEQTEQT</sequence>
<dbReference type="Pfam" id="PF16134">
    <property type="entry name" value="THOC2_N"/>
    <property type="match status" value="2"/>
</dbReference>
<dbReference type="FunCoup" id="B3RYJ0">
    <property type="interactions" value="2528"/>
</dbReference>
<feature type="compositionally biased region" description="Polar residues" evidence="3">
    <location>
        <begin position="1135"/>
        <end position="1152"/>
    </location>
</feature>
<feature type="compositionally biased region" description="Polar residues" evidence="3">
    <location>
        <begin position="1965"/>
        <end position="1975"/>
    </location>
</feature>
<evidence type="ECO:0000259" key="4">
    <source>
        <dbReference type="PROSITE" id="PS50179"/>
    </source>
</evidence>
<evidence type="ECO:0000313" key="6">
    <source>
        <dbReference type="EMBL" id="EDV24606.1"/>
    </source>
</evidence>
<feature type="compositionally biased region" description="Pro residues" evidence="3">
    <location>
        <begin position="1615"/>
        <end position="1629"/>
    </location>
</feature>
<dbReference type="Gene3D" id="1.25.40.90">
    <property type="match status" value="1"/>
</dbReference>
<dbReference type="CDD" id="cd16982">
    <property type="entry name" value="CID_Pcf11"/>
    <property type="match status" value="1"/>
</dbReference>
<dbReference type="RefSeq" id="XP_002112496.1">
    <property type="nucleotide sequence ID" value="XM_002112460.1"/>
</dbReference>
<dbReference type="PhylomeDB" id="B3RYJ0"/>
<dbReference type="GO" id="GO:0006397">
    <property type="term" value="P:mRNA processing"/>
    <property type="evidence" value="ECO:0007669"/>
    <property type="project" value="InterPro"/>
</dbReference>
<dbReference type="Pfam" id="PF11262">
    <property type="entry name" value="Tho2"/>
    <property type="match status" value="1"/>
</dbReference>
<dbReference type="GeneID" id="6754151"/>
<feature type="domain" description="CID" evidence="5">
    <location>
        <begin position="1409"/>
        <end position="1540"/>
    </location>
</feature>
<reference evidence="6 7" key="1">
    <citation type="journal article" date="2008" name="Nature">
        <title>The Trichoplax genome and the nature of placozoans.</title>
        <authorList>
            <person name="Srivastava M."/>
            <person name="Begovic E."/>
            <person name="Chapman J."/>
            <person name="Putnam N.H."/>
            <person name="Hellsten U."/>
            <person name="Kawashima T."/>
            <person name="Kuo A."/>
            <person name="Mitros T."/>
            <person name="Salamov A."/>
            <person name="Carpenter M.L."/>
            <person name="Signorovitch A.Y."/>
            <person name="Moreno M.A."/>
            <person name="Kamm K."/>
            <person name="Grimwood J."/>
            <person name="Schmutz J."/>
            <person name="Shapiro H."/>
            <person name="Grigoriev I.V."/>
            <person name="Buss L.W."/>
            <person name="Schierwater B."/>
            <person name="Dellaporta S.L."/>
            <person name="Rokhsar D.S."/>
        </authorList>
    </citation>
    <scope>NUCLEOTIDE SEQUENCE [LARGE SCALE GENOMIC DNA]</scope>
    <source>
        <strain evidence="6 7">Grell-BS-1999</strain>
    </source>
</reference>
<feature type="coiled-coil region" evidence="2">
    <location>
        <begin position="834"/>
        <end position="861"/>
    </location>
</feature>
<evidence type="ECO:0000256" key="3">
    <source>
        <dbReference type="SAM" id="MobiDB-lite"/>
    </source>
</evidence>
<dbReference type="CTD" id="6754151"/>
<feature type="region of interest" description="Disordered" evidence="3">
    <location>
        <begin position="1111"/>
        <end position="1350"/>
    </location>
</feature>
<organism evidence="6 7">
    <name type="scientific">Trichoplax adhaerens</name>
    <name type="common">Trichoplax reptans</name>
    <dbReference type="NCBI Taxonomy" id="10228"/>
    <lineage>
        <taxon>Eukaryota</taxon>
        <taxon>Metazoa</taxon>
        <taxon>Placozoa</taxon>
        <taxon>Uniplacotomia</taxon>
        <taxon>Trichoplacea</taxon>
        <taxon>Trichoplacidae</taxon>
        <taxon>Trichoplax</taxon>
    </lineage>
</organism>
<dbReference type="KEGG" id="tad:TRIADDRAFT_56575"/>
<feature type="compositionally biased region" description="Basic and acidic residues" evidence="3">
    <location>
        <begin position="1339"/>
        <end position="1350"/>
    </location>
</feature>
<feature type="compositionally biased region" description="Basic residues" evidence="3">
    <location>
        <begin position="1692"/>
        <end position="1701"/>
    </location>
</feature>
<feature type="compositionally biased region" description="Basic and acidic residues" evidence="3">
    <location>
        <begin position="1955"/>
        <end position="1964"/>
    </location>
</feature>
<feature type="compositionally biased region" description="Polar residues" evidence="3">
    <location>
        <begin position="1283"/>
        <end position="1300"/>
    </location>
</feature>
<keyword evidence="7" id="KW-1185">Reference proteome</keyword>
<feature type="compositionally biased region" description="Low complexity" evidence="3">
    <location>
        <begin position="1111"/>
        <end position="1129"/>
    </location>
</feature>
<dbReference type="HOGENOM" id="CLU_234365_0_0_1"/>
<feature type="compositionally biased region" description="Low complexity" evidence="3">
    <location>
        <begin position="1327"/>
        <end position="1337"/>
    </location>
</feature>
<dbReference type="PROSITE" id="PS50179">
    <property type="entry name" value="VHS"/>
    <property type="match status" value="1"/>
</dbReference>
<dbReference type="OrthoDB" id="29024at2759"/>
<feature type="compositionally biased region" description="Low complexity" evidence="3">
    <location>
        <begin position="1182"/>
        <end position="1192"/>
    </location>
</feature>
<dbReference type="InterPro" id="IPR040007">
    <property type="entry name" value="Tho2"/>
</dbReference>
<dbReference type="eggNOG" id="KOG2071">
    <property type="taxonomic scope" value="Eukaryota"/>
</dbReference>
<feature type="compositionally biased region" description="Basic and acidic residues" evidence="3">
    <location>
        <begin position="1654"/>
        <end position="1665"/>
    </location>
</feature>
<dbReference type="InterPro" id="IPR047415">
    <property type="entry name" value="Pcf11_CID"/>
</dbReference>
<dbReference type="PROSITE" id="PS00018">
    <property type="entry name" value="EF_HAND_1"/>
    <property type="match status" value="1"/>
</dbReference>
<dbReference type="GO" id="GO:0006406">
    <property type="term" value="P:mRNA export from nucleus"/>
    <property type="evidence" value="ECO:0000318"/>
    <property type="project" value="GO_Central"/>
</dbReference>
<dbReference type="InterPro" id="IPR018247">
    <property type="entry name" value="EF_Hand_1_Ca_BS"/>
</dbReference>
<dbReference type="InterPro" id="IPR032302">
    <property type="entry name" value="THOC2_N"/>
</dbReference>